<comment type="caution">
    <text evidence="2">The sequence shown here is derived from an EMBL/GenBank/DDBJ whole genome shotgun (WGS) entry which is preliminary data.</text>
</comment>
<name>A0A8J4D4D6_9CHLO</name>
<feature type="non-terminal residue" evidence="2">
    <location>
        <position position="1"/>
    </location>
</feature>
<dbReference type="EMBL" id="BNCQ01000002">
    <property type="protein sequence ID" value="GIL95159.1"/>
    <property type="molecule type" value="Genomic_DNA"/>
</dbReference>
<evidence type="ECO:0000313" key="2">
    <source>
        <dbReference type="EMBL" id="GIL95159.1"/>
    </source>
</evidence>
<feature type="region of interest" description="Disordered" evidence="1">
    <location>
        <begin position="110"/>
        <end position="136"/>
    </location>
</feature>
<sequence length="473" mass="50648">VAFKLSGHDTFQASYKRNYLPVGAFTALAAESAVEPEDAETGVELVEAEEHGGYTLADAVQNYTQRGVELSGLDCSAYNIVANFEVQRVTPAQHPHAAILGAQVLPATRHRKRKAPDTAVTPVTDAPPGPSGAQPTAAAAFLASGGSAADQLPTSPATTIPPKKVAFQPTHPLYLTHVLRRLAQPRYVLLGGALPRRPQAGSTTAAAVAYYAFVLGIFKAHRGQPVAANQTVKEAYDAWWTDLGTTGAGRSYRACVSALLDNIEAEHLASGRRQAEYNLRRRQRRAAAAAAGLPPNCTSSDSDDDDPDAARGRLEPDPDTQPPHDNQVERYDFVPGQGDPTTGLNLSDVALTDLYDRTTVEGLYAYGAARRCRALPLPDALGANTSPFIRRVRATDIPLLSEASKRLKRYVVLTEGAIATSATAVRTPRLCLDRRPGYPLVAVLMNDGQQSDRALVTAEMPTYLRLAQPPTVD</sequence>
<organism evidence="2 3">
    <name type="scientific">Volvox reticuliferus</name>
    <dbReference type="NCBI Taxonomy" id="1737510"/>
    <lineage>
        <taxon>Eukaryota</taxon>
        <taxon>Viridiplantae</taxon>
        <taxon>Chlorophyta</taxon>
        <taxon>core chlorophytes</taxon>
        <taxon>Chlorophyceae</taxon>
        <taxon>CS clade</taxon>
        <taxon>Chlamydomonadales</taxon>
        <taxon>Volvocaceae</taxon>
        <taxon>Volvox</taxon>
    </lineage>
</organism>
<gene>
    <name evidence="2" type="ORF">Vretimale_1243</name>
</gene>
<feature type="non-terminal residue" evidence="2">
    <location>
        <position position="473"/>
    </location>
</feature>
<proteinExistence type="predicted"/>
<accession>A0A8J4D4D6</accession>
<dbReference type="Proteomes" id="UP000722791">
    <property type="component" value="Unassembled WGS sequence"/>
</dbReference>
<evidence type="ECO:0000256" key="1">
    <source>
        <dbReference type="SAM" id="MobiDB-lite"/>
    </source>
</evidence>
<protein>
    <submittedName>
        <fullName evidence="2">Uncharacterized protein</fullName>
    </submittedName>
</protein>
<feature type="region of interest" description="Disordered" evidence="1">
    <location>
        <begin position="288"/>
        <end position="344"/>
    </location>
</feature>
<reference evidence="2" key="1">
    <citation type="journal article" date="2021" name="Proc. Natl. Acad. Sci. U.S.A.">
        <title>Three genomes in the algal genus Volvox reveal the fate of a haploid sex-determining region after a transition to homothallism.</title>
        <authorList>
            <person name="Yamamoto K."/>
            <person name="Hamaji T."/>
            <person name="Kawai-Toyooka H."/>
            <person name="Matsuzaki R."/>
            <person name="Takahashi F."/>
            <person name="Nishimura Y."/>
            <person name="Kawachi M."/>
            <person name="Noguchi H."/>
            <person name="Minakuchi Y."/>
            <person name="Umen J.G."/>
            <person name="Toyoda A."/>
            <person name="Nozaki H."/>
        </authorList>
    </citation>
    <scope>NUCLEOTIDE SEQUENCE</scope>
    <source>
        <strain evidence="2">NIES-3785</strain>
    </source>
</reference>
<dbReference type="AlphaFoldDB" id="A0A8J4D4D6"/>
<evidence type="ECO:0000313" key="3">
    <source>
        <dbReference type="Proteomes" id="UP000722791"/>
    </source>
</evidence>